<dbReference type="GO" id="GO:0050333">
    <property type="term" value="F:thiamine triphosphate phosphatase activity"/>
    <property type="evidence" value="ECO:0007669"/>
    <property type="project" value="InterPro"/>
</dbReference>
<accession>A0A2I0LLQ3</accession>
<gene>
    <name evidence="2" type="primary">THTPA</name>
    <name evidence="2" type="ORF">A306_00014637</name>
</gene>
<dbReference type="PANTHER" id="PTHR14586">
    <property type="entry name" value="THIAMINE-TRIPHOSPHATASE"/>
    <property type="match status" value="1"/>
</dbReference>
<sequence>MPPSTAYRELWGDQQVLPVLCSILGVPSCPWGSVSAALRPLGLRPTASFVTWRRGAGLGAGLRVELDQTDFGYGLGELEQLVGTPEDVPAARDTVEGLCRALGPCPLGATDCGSLPTSHRPDTILCCFFLPLLTFCIFLSLILQPPSPATPSPVPGWRTGERLEPQQRKGGKDRQTQTDGPELHNLPGRALSRALVSPGPLESCHLFCVPVLSCPLLFLSV</sequence>
<evidence type="ECO:0000313" key="2">
    <source>
        <dbReference type="EMBL" id="PKK18341.1"/>
    </source>
</evidence>
<dbReference type="KEGG" id="clv:102086719"/>
<keyword evidence="3" id="KW-1185">Reference proteome</keyword>
<dbReference type="SUPFAM" id="SSF55154">
    <property type="entry name" value="CYTH-like phosphatases"/>
    <property type="match status" value="1"/>
</dbReference>
<organism evidence="2 3">
    <name type="scientific">Columba livia</name>
    <name type="common">Rock dove</name>
    <dbReference type="NCBI Taxonomy" id="8932"/>
    <lineage>
        <taxon>Eukaryota</taxon>
        <taxon>Metazoa</taxon>
        <taxon>Chordata</taxon>
        <taxon>Craniata</taxon>
        <taxon>Vertebrata</taxon>
        <taxon>Euteleostomi</taxon>
        <taxon>Archelosauria</taxon>
        <taxon>Archosauria</taxon>
        <taxon>Dinosauria</taxon>
        <taxon>Saurischia</taxon>
        <taxon>Theropoda</taxon>
        <taxon>Coelurosauria</taxon>
        <taxon>Aves</taxon>
        <taxon>Neognathae</taxon>
        <taxon>Neoaves</taxon>
        <taxon>Columbimorphae</taxon>
        <taxon>Columbiformes</taxon>
        <taxon>Columbidae</taxon>
        <taxon>Columba</taxon>
    </lineage>
</organism>
<dbReference type="AlphaFoldDB" id="A0A2I0LLQ3"/>
<name>A0A2I0LLQ3_COLLI</name>
<evidence type="ECO:0000313" key="3">
    <source>
        <dbReference type="Proteomes" id="UP000053872"/>
    </source>
</evidence>
<protein>
    <submittedName>
        <fullName evidence="2">Thiamine triphosphatase, transcript variant X1</fullName>
    </submittedName>
</protein>
<dbReference type="InterPro" id="IPR039582">
    <property type="entry name" value="THTPA"/>
</dbReference>
<feature type="region of interest" description="Disordered" evidence="1">
    <location>
        <begin position="148"/>
        <end position="186"/>
    </location>
</feature>
<evidence type="ECO:0000256" key="1">
    <source>
        <dbReference type="SAM" id="MobiDB-lite"/>
    </source>
</evidence>
<dbReference type="GO" id="GO:0042357">
    <property type="term" value="P:thiamine diphosphate metabolic process"/>
    <property type="evidence" value="ECO:0007669"/>
    <property type="project" value="TreeGrafter"/>
</dbReference>
<reference evidence="2 3" key="1">
    <citation type="journal article" date="2013" name="Science">
        <title>Genomic diversity and evolution of the head crest in the rock pigeon.</title>
        <authorList>
            <person name="Shapiro M.D."/>
            <person name="Kronenberg Z."/>
            <person name="Li C."/>
            <person name="Domyan E.T."/>
            <person name="Pan H."/>
            <person name="Campbell M."/>
            <person name="Tan H."/>
            <person name="Huff C.D."/>
            <person name="Hu H."/>
            <person name="Vickrey A.I."/>
            <person name="Nielsen S.C."/>
            <person name="Stringham S.A."/>
            <person name="Hu H."/>
            <person name="Willerslev E."/>
            <person name="Gilbert M.T."/>
            <person name="Yandell M."/>
            <person name="Zhang G."/>
            <person name="Wang J."/>
        </authorList>
    </citation>
    <scope>NUCLEOTIDE SEQUENCE [LARGE SCALE GENOMIC DNA]</scope>
    <source>
        <tissue evidence="2">Blood</tissue>
    </source>
</reference>
<dbReference type="STRING" id="8932.A0A2I0LLQ3"/>
<dbReference type="InParanoid" id="A0A2I0LLQ3"/>
<dbReference type="Gene3D" id="2.40.320.10">
    <property type="entry name" value="Hypothetical Protein Pfu-838710-001"/>
    <property type="match status" value="1"/>
</dbReference>
<dbReference type="GO" id="GO:0000287">
    <property type="term" value="F:magnesium ion binding"/>
    <property type="evidence" value="ECO:0007669"/>
    <property type="project" value="TreeGrafter"/>
</dbReference>
<proteinExistence type="predicted"/>
<dbReference type="PANTHER" id="PTHR14586:SF1">
    <property type="entry name" value="THIAMINE-TRIPHOSPHATASE"/>
    <property type="match status" value="1"/>
</dbReference>
<dbReference type="Proteomes" id="UP000053872">
    <property type="component" value="Unassembled WGS sequence"/>
</dbReference>
<feature type="compositionally biased region" description="Basic and acidic residues" evidence="1">
    <location>
        <begin position="159"/>
        <end position="176"/>
    </location>
</feature>
<comment type="caution">
    <text evidence="2">The sequence shown here is derived from an EMBL/GenBank/DDBJ whole genome shotgun (WGS) entry which is preliminary data.</text>
</comment>
<dbReference type="InterPro" id="IPR033469">
    <property type="entry name" value="CYTH-like_dom_sf"/>
</dbReference>
<dbReference type="EMBL" id="AKCR02000210">
    <property type="protein sequence ID" value="PKK18341.1"/>
    <property type="molecule type" value="Genomic_DNA"/>
</dbReference>